<evidence type="ECO:0000313" key="5">
    <source>
        <dbReference type="Proteomes" id="UP000001645"/>
    </source>
</evidence>
<evidence type="ECO:0000256" key="3">
    <source>
        <dbReference type="SAM" id="MobiDB-lite"/>
    </source>
</evidence>
<sequence length="1236" mass="144001">CKMKNIMLVCLLDYKFIADVEMNISLTYHEVEEKCRQEFEQWEKRQSEIEDDKRKKWKAEREAQEKQNEEDHARRVQHMEKFEAERMELELKQQTVMEDELQKEKKAWRDKMMQHEELIMKLQLQIEEEKRAFEEQKAKENKHLREQRNTAAVKIQARFRAYLVHKEYAPILKQRKDEIKKKKKIQEEIEREMKVREEKMKRRMEERMQSKKEEKKRQEELERQKHLEQVGRRKEYEKKKASLRLEREKQLQIREEQRKLGEKIAKAVITENGENNKENIKEDKLSENVDVLKDEKKEVNKQVEEQKEEQTEMMGETNSGMISTERKLTPTLTVLISEKEDSCRVNNENIGINLVTYVEENYSQTKELNKESSGIHTLKDESVDFGANCMVENKSNDTCSSQSNVQSNTDDQDQFSLSETIKKTVFLMEDANEEVIKNWDTVQEVSKKQRKIPNIKKRLRKTPVNKMPPLSTQKIIHSGPWSTLQQITTLTLEDLPACSLSTLSECSNLQVLTLRRCGLVALEGLSSCKDLKYINMEENNIQVIDCENLENLCILILNKNHLSSVCGLNGCINLQNLELSYNRITRIGKKSNEKLFHEQGLTSLPVALLQLTVDHNQLISTKGLCDVPTLIHLDCSFNHLTQVEGIESCGLLQILKLQGNNLQELPRLENHVLLRELYLDDNSISAVRMLSSYWLPLLQMLLLSHNSLTELVPLNSFVSLEKLDIKNNYLSDLKNVITCLSGCNHLRELSLSGNPLLQERNWRPSLCKVLPRLHFLDDENLHYNTLPTTERIKASESRTFLELCQVQIEENVLLKKKVVEEGQCWYFNQLMKLSIEHRCAHEYGELSTTDRDRPEALQNHLKRASTGCLQENNLSIMGVTENKQVLLDPSERWITTGHFQATFINSSISVHQKENKEDHRMKQKSTESCINYNGESNGNKNISTQFTLQQSVIESTYFNTRLYMAASVIQSHWRKYHTRRKADCIKTRNDHFFGEISRQKHAAATVIQASWKGFLLRRKLASALAAVKSDAVDDNYEEINVDDFIPHEAAIGNEWLTPDSTHFPSKTLLISNQLHWTKVTSQNFLLVSLCSFLSGMVFKTTIFCSCKENYNFYSRKRRKNTTDNVATLSQALFSSLGEKEEITQLDTTLDEKQRRKHFTYQWLCTQHSDYETLHSENVTFYFMIVYILSHCFQASPVSREDTELDLVSLASGSALTVKREKNKQPHRHSARSSSKL</sequence>
<dbReference type="SUPFAM" id="SSF52058">
    <property type="entry name" value="L domain-like"/>
    <property type="match status" value="1"/>
</dbReference>
<dbReference type="FunFam" id="3.80.10.10:FF:001142">
    <property type="entry name" value="Leucine-rich repeats and IQ motif containing 1"/>
    <property type="match status" value="1"/>
</dbReference>
<dbReference type="InParanoid" id="G1NF56"/>
<keyword evidence="2" id="KW-0677">Repeat</keyword>
<dbReference type="SMART" id="SM00015">
    <property type="entry name" value="IQ"/>
    <property type="match status" value="3"/>
</dbReference>
<dbReference type="SUPFAM" id="SSF52540">
    <property type="entry name" value="P-loop containing nucleoside triphosphate hydrolases"/>
    <property type="match status" value="1"/>
</dbReference>
<dbReference type="InterPro" id="IPR050836">
    <property type="entry name" value="SDS22/Internalin_LRR"/>
</dbReference>
<evidence type="ECO:0000313" key="4">
    <source>
        <dbReference type="Ensembl" id="ENSMGAP00000011620.3"/>
    </source>
</evidence>
<dbReference type="CDD" id="cd23767">
    <property type="entry name" value="IQCD"/>
    <property type="match status" value="2"/>
</dbReference>
<proteinExistence type="predicted"/>
<keyword evidence="5" id="KW-1185">Reference proteome</keyword>
<dbReference type="PANTHER" id="PTHR46652">
    <property type="entry name" value="LEUCINE-RICH REPEAT AND IQ DOMAIN-CONTAINING PROTEIN 1-RELATED"/>
    <property type="match status" value="1"/>
</dbReference>
<dbReference type="Ensembl" id="ENSMGAT00000012499.3">
    <property type="protein sequence ID" value="ENSMGAP00000011620.3"/>
    <property type="gene ID" value="ENSMGAG00000011134.3"/>
</dbReference>
<reference evidence="4 5" key="1">
    <citation type="journal article" date="2010" name="PLoS Biol.">
        <title>Multi-platform next-generation sequencing of the domestic turkey (Meleagris gallopavo): genome assembly and analysis.</title>
        <authorList>
            <person name="Dalloul R.A."/>
            <person name="Long J.A."/>
            <person name="Zimin A.V."/>
            <person name="Aslam L."/>
            <person name="Beal K."/>
            <person name="Blomberg L.A."/>
            <person name="Bouffard P."/>
            <person name="Burt D.W."/>
            <person name="Crasta O."/>
            <person name="Crooijmans R.P."/>
            <person name="Cooper K."/>
            <person name="Coulombe R.A."/>
            <person name="De S."/>
            <person name="Delany M.E."/>
            <person name="Dodgson J.B."/>
            <person name="Dong J.J."/>
            <person name="Evans C."/>
            <person name="Frederickson K.M."/>
            <person name="Flicek P."/>
            <person name="Florea L."/>
            <person name="Folkerts O."/>
            <person name="Groenen M.A."/>
            <person name="Harkins T.T."/>
            <person name="Herrero J."/>
            <person name="Hoffmann S."/>
            <person name="Megens H.J."/>
            <person name="Jiang A."/>
            <person name="de Jong P."/>
            <person name="Kaiser P."/>
            <person name="Kim H."/>
            <person name="Kim K.W."/>
            <person name="Kim S."/>
            <person name="Langenberger D."/>
            <person name="Lee M.K."/>
            <person name="Lee T."/>
            <person name="Mane S."/>
            <person name="Marcais G."/>
            <person name="Marz M."/>
            <person name="McElroy A.P."/>
            <person name="Modise T."/>
            <person name="Nefedov M."/>
            <person name="Notredame C."/>
            <person name="Paton I.R."/>
            <person name="Payne W.S."/>
            <person name="Pertea G."/>
            <person name="Prickett D."/>
            <person name="Puiu D."/>
            <person name="Qioa D."/>
            <person name="Raineri E."/>
            <person name="Ruffier M."/>
            <person name="Salzberg S.L."/>
            <person name="Schatz M.C."/>
            <person name="Scheuring C."/>
            <person name="Schmidt C.J."/>
            <person name="Schroeder S."/>
            <person name="Searle S.M."/>
            <person name="Smith E.J."/>
            <person name="Smith J."/>
            <person name="Sonstegard T.S."/>
            <person name="Stadler P.F."/>
            <person name="Tafer H."/>
            <person name="Tu Z.J."/>
            <person name="Van Tassell C.P."/>
            <person name="Vilella A.J."/>
            <person name="Williams K.P."/>
            <person name="Yorke J.A."/>
            <person name="Zhang L."/>
            <person name="Zhang H.B."/>
            <person name="Zhang X."/>
            <person name="Zhang Y."/>
            <person name="Reed K.M."/>
        </authorList>
    </citation>
    <scope>NUCLEOTIDE SEQUENCE [LARGE SCALE GENOMIC DNA]</scope>
</reference>
<dbReference type="PROSITE" id="PS51450">
    <property type="entry name" value="LRR"/>
    <property type="match status" value="3"/>
</dbReference>
<dbReference type="InterPro" id="IPR000048">
    <property type="entry name" value="IQ_motif_EF-hand-BS"/>
</dbReference>
<evidence type="ECO:0008006" key="6">
    <source>
        <dbReference type="Google" id="ProtNLM"/>
    </source>
</evidence>
<dbReference type="GeneTree" id="ENSGT00940000163898"/>
<name>G1NF56_MELGA</name>
<keyword evidence="1" id="KW-0433">Leucine-rich repeat</keyword>
<dbReference type="Gene3D" id="3.80.10.10">
    <property type="entry name" value="Ribonuclease Inhibitor"/>
    <property type="match status" value="3"/>
</dbReference>
<reference evidence="4" key="3">
    <citation type="submission" date="2025-09" db="UniProtKB">
        <authorList>
            <consortium name="Ensembl"/>
        </authorList>
    </citation>
    <scope>IDENTIFICATION</scope>
</reference>
<evidence type="ECO:0000256" key="1">
    <source>
        <dbReference type="ARBA" id="ARBA00022614"/>
    </source>
</evidence>
<dbReference type="AlphaFoldDB" id="G1NF56"/>
<dbReference type="InterPro" id="IPR027417">
    <property type="entry name" value="P-loop_NTPase"/>
</dbReference>
<dbReference type="PANTHER" id="PTHR46652:SF7">
    <property type="entry name" value="LEUCINE-RICH REPEAT AND IQ DOMAIN-CONTAINING PROTEIN 1"/>
    <property type="match status" value="1"/>
</dbReference>
<organism evidence="4 5">
    <name type="scientific">Meleagris gallopavo</name>
    <name type="common">Wild turkey</name>
    <dbReference type="NCBI Taxonomy" id="9103"/>
    <lineage>
        <taxon>Eukaryota</taxon>
        <taxon>Metazoa</taxon>
        <taxon>Chordata</taxon>
        <taxon>Craniata</taxon>
        <taxon>Vertebrata</taxon>
        <taxon>Euteleostomi</taxon>
        <taxon>Archelosauria</taxon>
        <taxon>Archosauria</taxon>
        <taxon>Dinosauria</taxon>
        <taxon>Saurischia</taxon>
        <taxon>Theropoda</taxon>
        <taxon>Coelurosauria</taxon>
        <taxon>Aves</taxon>
        <taxon>Neognathae</taxon>
        <taxon>Galloanserae</taxon>
        <taxon>Galliformes</taxon>
        <taxon>Phasianidae</taxon>
        <taxon>Meleagridinae</taxon>
        <taxon>Meleagris</taxon>
    </lineage>
</organism>
<reference evidence="4" key="2">
    <citation type="submission" date="2025-08" db="UniProtKB">
        <authorList>
            <consortium name="Ensembl"/>
        </authorList>
    </citation>
    <scope>IDENTIFICATION</scope>
</reference>
<dbReference type="Pfam" id="PF00612">
    <property type="entry name" value="IQ"/>
    <property type="match status" value="3"/>
</dbReference>
<feature type="region of interest" description="Disordered" evidence="3">
    <location>
        <begin position="200"/>
        <end position="241"/>
    </location>
</feature>
<protein>
    <recommendedName>
        <fullName evidence="6">Leucine rich repeats and IQ motif containing 1</fullName>
    </recommendedName>
</protein>
<dbReference type="PROSITE" id="PS50096">
    <property type="entry name" value="IQ"/>
    <property type="match status" value="2"/>
</dbReference>
<accession>G1NF56</accession>
<dbReference type="InterPro" id="IPR032675">
    <property type="entry name" value="LRR_dom_sf"/>
</dbReference>
<dbReference type="Bgee" id="ENSMGAG00000011134">
    <property type="expression patterns" value="Expressed in gonad"/>
</dbReference>
<feature type="region of interest" description="Disordered" evidence="3">
    <location>
        <begin position="45"/>
        <end position="74"/>
    </location>
</feature>
<dbReference type="HOGENOM" id="CLU_705049_0_0_1"/>
<dbReference type="InterPro" id="IPR001611">
    <property type="entry name" value="Leu-rich_rpt"/>
</dbReference>
<dbReference type="Gene3D" id="1.20.5.190">
    <property type="match status" value="1"/>
</dbReference>
<evidence type="ECO:0000256" key="2">
    <source>
        <dbReference type="ARBA" id="ARBA00022737"/>
    </source>
</evidence>
<dbReference type="Proteomes" id="UP000001645">
    <property type="component" value="Chromosome 1"/>
</dbReference>